<evidence type="ECO:0000256" key="2">
    <source>
        <dbReference type="PROSITE-ProRule" id="PRU00524"/>
    </source>
</evidence>
<dbReference type="InterPro" id="IPR026017">
    <property type="entry name" value="Lumazine-bd_dom"/>
</dbReference>
<evidence type="ECO:0000313" key="5">
    <source>
        <dbReference type="Proteomes" id="UP000238479"/>
    </source>
</evidence>
<feature type="domain" description="Lumazine-binding" evidence="3">
    <location>
        <begin position="1"/>
        <end position="73"/>
    </location>
</feature>
<dbReference type="Gramene" id="PRQ52300">
    <property type="protein sequence ID" value="PRQ52300"/>
    <property type="gene ID" value="RchiOBHm_Chr2g0153941"/>
</dbReference>
<reference evidence="4 5" key="1">
    <citation type="journal article" date="2018" name="Nat. Genet.">
        <title>The Rosa genome provides new insights in the design of modern roses.</title>
        <authorList>
            <person name="Bendahmane M."/>
        </authorList>
    </citation>
    <scope>NUCLEOTIDE SEQUENCE [LARGE SCALE GENOMIC DNA]</scope>
    <source>
        <strain evidence="5">cv. Old Blush</strain>
    </source>
</reference>
<dbReference type="SUPFAM" id="SSF63380">
    <property type="entry name" value="Riboflavin synthase domain-like"/>
    <property type="match status" value="1"/>
</dbReference>
<evidence type="ECO:0000313" key="4">
    <source>
        <dbReference type="EMBL" id="PRQ52300.1"/>
    </source>
</evidence>
<keyword evidence="1" id="KW-0677">Repeat</keyword>
<dbReference type="PANTHER" id="PTHR21098:SF0">
    <property type="entry name" value="RIBOFLAVIN SYNTHASE"/>
    <property type="match status" value="1"/>
</dbReference>
<evidence type="ECO:0000259" key="3">
    <source>
        <dbReference type="PROSITE" id="PS51177"/>
    </source>
</evidence>
<dbReference type="EC" id="2.5.1.9" evidence="4"/>
<dbReference type="PANTHER" id="PTHR21098">
    <property type="entry name" value="RIBOFLAVIN SYNTHASE ALPHA CHAIN"/>
    <property type="match status" value="1"/>
</dbReference>
<dbReference type="EMBL" id="PDCK01000040">
    <property type="protein sequence ID" value="PRQ52300.1"/>
    <property type="molecule type" value="Genomic_DNA"/>
</dbReference>
<dbReference type="GO" id="GO:0009231">
    <property type="term" value="P:riboflavin biosynthetic process"/>
    <property type="evidence" value="ECO:0007669"/>
    <property type="project" value="TreeGrafter"/>
</dbReference>
<organism evidence="4 5">
    <name type="scientific">Rosa chinensis</name>
    <name type="common">China rose</name>
    <dbReference type="NCBI Taxonomy" id="74649"/>
    <lineage>
        <taxon>Eukaryota</taxon>
        <taxon>Viridiplantae</taxon>
        <taxon>Streptophyta</taxon>
        <taxon>Embryophyta</taxon>
        <taxon>Tracheophyta</taxon>
        <taxon>Spermatophyta</taxon>
        <taxon>Magnoliopsida</taxon>
        <taxon>eudicotyledons</taxon>
        <taxon>Gunneridae</taxon>
        <taxon>Pentapetalae</taxon>
        <taxon>rosids</taxon>
        <taxon>fabids</taxon>
        <taxon>Rosales</taxon>
        <taxon>Rosaceae</taxon>
        <taxon>Rosoideae</taxon>
        <taxon>Rosoideae incertae sedis</taxon>
        <taxon>Rosa</taxon>
    </lineage>
</organism>
<evidence type="ECO:0000256" key="1">
    <source>
        <dbReference type="ARBA" id="ARBA00022737"/>
    </source>
</evidence>
<keyword evidence="5" id="KW-1185">Reference proteome</keyword>
<feature type="repeat" description="Lumazine-binding" evidence="2">
    <location>
        <begin position="1"/>
        <end position="73"/>
    </location>
</feature>
<name>A0A2P6S0T5_ROSCH</name>
<dbReference type="InterPro" id="IPR001783">
    <property type="entry name" value="Lumazine-bd"/>
</dbReference>
<dbReference type="PROSITE" id="PS51177">
    <property type="entry name" value="LUMAZINE_BIND"/>
    <property type="match status" value="1"/>
</dbReference>
<dbReference type="AlphaFoldDB" id="A0A2P6S0T5"/>
<sequence>MKIGAATVLDGVHLEDSIAVNGTCLTVTKFDDSHFTVGLVQETLQKDLAGGARAGFAGQSGAGGAADEPDSLWIKVKTTKEILKYVVP</sequence>
<dbReference type="GO" id="GO:0004746">
    <property type="term" value="F:riboflavin synthase activity"/>
    <property type="evidence" value="ECO:0007669"/>
    <property type="project" value="UniProtKB-EC"/>
</dbReference>
<dbReference type="InterPro" id="IPR023366">
    <property type="entry name" value="ATP_synth_asu-like_sf"/>
</dbReference>
<dbReference type="Gene3D" id="2.40.30.20">
    <property type="match status" value="1"/>
</dbReference>
<accession>A0A2P6S0T5</accession>
<protein>
    <submittedName>
        <fullName evidence="4">Putative riboflavin synthase</fullName>
        <ecNumber evidence="4">2.5.1.9</ecNumber>
    </submittedName>
</protein>
<comment type="caution">
    <text evidence="4">The sequence shown here is derived from an EMBL/GenBank/DDBJ whole genome shotgun (WGS) entry which is preliminary data.</text>
</comment>
<proteinExistence type="predicted"/>
<dbReference type="STRING" id="74649.A0A2P6S0T5"/>
<dbReference type="Proteomes" id="UP000238479">
    <property type="component" value="Chromosome 2"/>
</dbReference>
<dbReference type="InterPro" id="IPR017938">
    <property type="entry name" value="Riboflavin_synthase-like_b-brl"/>
</dbReference>
<gene>
    <name evidence="4" type="ORF">RchiOBHm_Chr2g0153941</name>
</gene>
<dbReference type="Pfam" id="PF00677">
    <property type="entry name" value="Lum_binding"/>
    <property type="match status" value="1"/>
</dbReference>
<keyword evidence="4" id="KW-0808">Transferase</keyword>